<dbReference type="InterPro" id="IPR036891">
    <property type="entry name" value="Signal_recog_part_SRP54_M_sf"/>
</dbReference>
<dbReference type="CDD" id="cd18539">
    <property type="entry name" value="SRP_G"/>
    <property type="match status" value="1"/>
</dbReference>
<feature type="domain" description="SRP54-type proteins GTP-binding" evidence="11">
    <location>
        <begin position="269"/>
        <end position="282"/>
    </location>
</feature>
<dbReference type="SUPFAM" id="SSF52540">
    <property type="entry name" value="P-loop containing nucleoside triphosphate hydrolases"/>
    <property type="match status" value="1"/>
</dbReference>
<dbReference type="InterPro" id="IPR004780">
    <property type="entry name" value="SRP"/>
</dbReference>
<dbReference type="Pfam" id="PF02978">
    <property type="entry name" value="SRP_SPB"/>
    <property type="match status" value="1"/>
</dbReference>
<dbReference type="Pfam" id="PF02881">
    <property type="entry name" value="SRP54_N"/>
    <property type="match status" value="1"/>
</dbReference>
<evidence type="ECO:0000256" key="5">
    <source>
        <dbReference type="ARBA" id="ARBA00022884"/>
    </source>
</evidence>
<dbReference type="SUPFAM" id="SSF47446">
    <property type="entry name" value="Signal peptide-binding domain"/>
    <property type="match status" value="1"/>
</dbReference>
<keyword evidence="5 10" id="KW-0694">RNA-binding</keyword>
<dbReference type="NCBIfam" id="TIGR00959">
    <property type="entry name" value="ffh"/>
    <property type="match status" value="1"/>
</dbReference>
<evidence type="ECO:0000256" key="1">
    <source>
        <dbReference type="ARBA" id="ARBA00005450"/>
    </source>
</evidence>
<keyword evidence="6 10" id="KW-0342">GTP-binding</keyword>
<comment type="similarity">
    <text evidence="1 10">Belongs to the GTP-binding SRP family. SRP54 subfamily.</text>
</comment>
<dbReference type="SMART" id="SM00382">
    <property type="entry name" value="AAA"/>
    <property type="match status" value="1"/>
</dbReference>
<keyword evidence="3 10" id="KW-0547">Nucleotide-binding</keyword>
<dbReference type="EMBL" id="CP148067">
    <property type="protein sequence ID" value="WXL28769.1"/>
    <property type="molecule type" value="Genomic_DNA"/>
</dbReference>
<evidence type="ECO:0000256" key="2">
    <source>
        <dbReference type="ARBA" id="ARBA00022490"/>
    </source>
</evidence>
<keyword evidence="13" id="KW-1185">Reference proteome</keyword>
<dbReference type="InterPro" id="IPR042101">
    <property type="entry name" value="SRP54_N_sf"/>
</dbReference>
<keyword evidence="8 10" id="KW-0687">Ribonucleoprotein</keyword>
<dbReference type="HAMAP" id="MF_00306">
    <property type="entry name" value="SRP54"/>
    <property type="match status" value="1"/>
</dbReference>
<dbReference type="PANTHER" id="PTHR11564">
    <property type="entry name" value="SIGNAL RECOGNITION PARTICLE 54K PROTEIN SRP54"/>
    <property type="match status" value="1"/>
</dbReference>
<comment type="catalytic activity">
    <reaction evidence="9 10">
        <text>GTP + H2O = GDP + phosphate + H(+)</text>
        <dbReference type="Rhea" id="RHEA:19669"/>
        <dbReference type="ChEBI" id="CHEBI:15377"/>
        <dbReference type="ChEBI" id="CHEBI:15378"/>
        <dbReference type="ChEBI" id="CHEBI:37565"/>
        <dbReference type="ChEBI" id="CHEBI:43474"/>
        <dbReference type="ChEBI" id="CHEBI:58189"/>
        <dbReference type="EC" id="3.6.5.4"/>
    </reaction>
</comment>
<comment type="domain">
    <text evidence="10">Composed of three domains: the N-terminal N domain, which is responsible for interactions with the ribosome, the central G domain, which binds GTP, and the C-terminal M domain, which binds the RNA and the signal sequence of the RNC.</text>
</comment>
<dbReference type="InterPro" id="IPR000897">
    <property type="entry name" value="SRP54_GTPase_dom"/>
</dbReference>
<dbReference type="InterPro" id="IPR013822">
    <property type="entry name" value="Signal_recog_particl_SRP54_hlx"/>
</dbReference>
<feature type="binding site" evidence="10">
    <location>
        <begin position="190"/>
        <end position="194"/>
    </location>
    <ligand>
        <name>GTP</name>
        <dbReference type="ChEBI" id="CHEBI:37565"/>
    </ligand>
</feature>
<dbReference type="Pfam" id="PF00448">
    <property type="entry name" value="SRP54"/>
    <property type="match status" value="1"/>
</dbReference>
<dbReference type="InterPro" id="IPR027417">
    <property type="entry name" value="P-loop_NTPase"/>
</dbReference>
<evidence type="ECO:0000313" key="12">
    <source>
        <dbReference type="EMBL" id="WXL28769.1"/>
    </source>
</evidence>
<evidence type="ECO:0000256" key="6">
    <source>
        <dbReference type="ARBA" id="ARBA00023134"/>
    </source>
</evidence>
<gene>
    <name evidence="10 12" type="primary">ffh</name>
    <name evidence="12" type="ORF">WG617_01910</name>
</gene>
<accession>A0ABZ2RP02</accession>
<dbReference type="InterPro" id="IPR036225">
    <property type="entry name" value="SRP/SRP_N"/>
</dbReference>
<sequence>MLSFLENRIQKSIQKMASKTVVNEEDILAVARDIKMALLEADVNLKVVKDFIANVKTKALEANLVGTLNASQTMIKIVHNELVDILGGTAKPIEITKKPYIIMMTGLQGSGKTTACAKLAYYFKKKKMADNPLLVAADIYRPAAVQQLVTLAKSIQVSYFEKGTSDSAQNIVTEALKYAHENRNDLIIIDTAGRLSIDEPLMQELHDLKVIASPEEILIVVDALSGQDIINVAETFNEKLKLTGSIITKLDSDARGGAALSISKVLSLPIRFIGTGEKISNLDLFYPERMADRILGMGDVMSLIEKAEEVIDPSMANNMIAKILRGQFTLDDLMNNLAQIKKLGKMSRILKMIPGLANKINDEKVEEAELKMATYEVLINSMTKKERKNPKLLKQASRKARIIAGSGRTPHEYNRLLNDFDAMVKNMTEMAKKVKSGNLSDLMKMGFNPNGGGF</sequence>
<dbReference type="PANTHER" id="PTHR11564:SF5">
    <property type="entry name" value="SIGNAL RECOGNITION PARTICLE SUBUNIT SRP54"/>
    <property type="match status" value="1"/>
</dbReference>
<comment type="subunit">
    <text evidence="10">Part of the signal recognition particle protein translocation system, which is composed of SRP and FtsY.</text>
</comment>
<name>A0ABZ2RP02_9BACT</name>
<reference evidence="12" key="1">
    <citation type="submission" date="2024-03" db="EMBL/GenBank/DDBJ databases">
        <title>Complete genome sequence of Mycoplasma felifaucium Z921 isolated from the trachea of a cheetah.</title>
        <authorList>
            <person name="Spergser J."/>
        </authorList>
    </citation>
    <scope>NUCLEOTIDE SEQUENCE [LARGE SCALE GENOMIC DNA]</scope>
    <source>
        <strain evidence="12">Z921</strain>
    </source>
</reference>
<feature type="binding site" evidence="10">
    <location>
        <begin position="248"/>
        <end position="251"/>
    </location>
    <ligand>
        <name>GTP</name>
        <dbReference type="ChEBI" id="CHEBI:37565"/>
    </ligand>
</feature>
<evidence type="ECO:0000313" key="13">
    <source>
        <dbReference type="Proteomes" id="UP001477443"/>
    </source>
</evidence>
<evidence type="ECO:0000259" key="11">
    <source>
        <dbReference type="PROSITE" id="PS00300"/>
    </source>
</evidence>
<organism evidence="12 13">
    <name type="scientific">Mycoplasmopsis felifaucium</name>
    <dbReference type="NCBI Taxonomy" id="35768"/>
    <lineage>
        <taxon>Bacteria</taxon>
        <taxon>Bacillati</taxon>
        <taxon>Mycoplasmatota</taxon>
        <taxon>Mycoplasmoidales</taxon>
        <taxon>Metamycoplasmataceae</taxon>
        <taxon>Mycoplasmopsis</taxon>
    </lineage>
</organism>
<dbReference type="SMART" id="SM00963">
    <property type="entry name" value="SRP54_N"/>
    <property type="match status" value="1"/>
</dbReference>
<dbReference type="EC" id="3.6.5.4" evidence="10"/>
<dbReference type="InterPro" id="IPR004125">
    <property type="entry name" value="Signal_recog_particle_SRP54_M"/>
</dbReference>
<dbReference type="Gene3D" id="1.10.260.30">
    <property type="entry name" value="Signal recognition particle, SRP54 subunit, M-domain"/>
    <property type="match status" value="1"/>
</dbReference>
<dbReference type="Proteomes" id="UP001477443">
    <property type="component" value="Chromosome"/>
</dbReference>
<feature type="binding site" evidence="10">
    <location>
        <begin position="106"/>
        <end position="113"/>
    </location>
    <ligand>
        <name>GTP</name>
        <dbReference type="ChEBI" id="CHEBI:37565"/>
    </ligand>
</feature>
<dbReference type="SMART" id="SM00962">
    <property type="entry name" value="SRP54"/>
    <property type="match status" value="1"/>
</dbReference>
<comment type="subcellular location">
    <subcellularLocation>
        <location evidence="10">Cytoplasm</location>
    </subcellularLocation>
    <text evidence="10">The SRP-RNC complex is targeted to the cytoplasmic membrane.</text>
</comment>
<evidence type="ECO:0000256" key="9">
    <source>
        <dbReference type="ARBA" id="ARBA00048027"/>
    </source>
</evidence>
<evidence type="ECO:0000256" key="4">
    <source>
        <dbReference type="ARBA" id="ARBA00022801"/>
    </source>
</evidence>
<dbReference type="SUPFAM" id="SSF47364">
    <property type="entry name" value="Domain of the SRP/SRP receptor G-proteins"/>
    <property type="match status" value="1"/>
</dbReference>
<keyword evidence="4 10" id="KW-0378">Hydrolase</keyword>
<protein>
    <recommendedName>
        <fullName evidence="10">Signal recognition particle protein</fullName>
        <ecNumber evidence="10">3.6.5.4</ecNumber>
    </recommendedName>
    <alternativeName>
        <fullName evidence="10">Fifty-four homolog</fullName>
    </alternativeName>
</protein>
<dbReference type="PROSITE" id="PS00300">
    <property type="entry name" value="SRP54"/>
    <property type="match status" value="1"/>
</dbReference>
<keyword evidence="2 10" id="KW-0963">Cytoplasm</keyword>
<dbReference type="Gene3D" id="3.40.50.300">
    <property type="entry name" value="P-loop containing nucleotide triphosphate hydrolases"/>
    <property type="match status" value="1"/>
</dbReference>
<evidence type="ECO:0000256" key="7">
    <source>
        <dbReference type="ARBA" id="ARBA00023135"/>
    </source>
</evidence>
<dbReference type="Gene3D" id="1.20.120.140">
    <property type="entry name" value="Signal recognition particle SRP54, nucleotide-binding domain"/>
    <property type="match status" value="1"/>
</dbReference>
<proteinExistence type="inferred from homology"/>
<keyword evidence="7 10" id="KW-0733">Signal recognition particle</keyword>
<evidence type="ECO:0000256" key="10">
    <source>
        <dbReference type="HAMAP-Rule" id="MF_00306"/>
    </source>
</evidence>
<dbReference type="RefSeq" id="WP_338822313.1">
    <property type="nucleotide sequence ID" value="NZ_CP148067.1"/>
</dbReference>
<evidence type="ECO:0000256" key="3">
    <source>
        <dbReference type="ARBA" id="ARBA00022741"/>
    </source>
</evidence>
<dbReference type="InterPro" id="IPR003593">
    <property type="entry name" value="AAA+_ATPase"/>
</dbReference>
<comment type="function">
    <text evidence="10">Involved in targeting and insertion of nascent membrane proteins into the cytoplasmic membrane. Binds to the hydrophobic signal sequence of the ribosome-nascent chain (RNC) as it emerges from the ribosomes. The SRP-RNC complex is then targeted to the cytoplasmic membrane where it interacts with the SRP receptor FtsY.</text>
</comment>
<evidence type="ECO:0000256" key="8">
    <source>
        <dbReference type="ARBA" id="ARBA00023274"/>
    </source>
</evidence>
<dbReference type="InterPro" id="IPR022941">
    <property type="entry name" value="SRP54"/>
</dbReference>